<keyword evidence="2" id="KW-0349">Heme</keyword>
<keyword evidence="4" id="KW-0479">Metal-binding</keyword>
<feature type="transmembrane region" description="Helical" evidence="8">
    <location>
        <begin position="66"/>
        <end position="87"/>
    </location>
</feature>
<feature type="transmembrane region" description="Helical" evidence="8">
    <location>
        <begin position="108"/>
        <end position="129"/>
    </location>
</feature>
<evidence type="ECO:0000256" key="4">
    <source>
        <dbReference type="ARBA" id="ARBA00022723"/>
    </source>
</evidence>
<dbReference type="Pfam" id="PF01127">
    <property type="entry name" value="Sdh_cyt"/>
    <property type="match status" value="1"/>
</dbReference>
<keyword evidence="3 8" id="KW-0812">Transmembrane</keyword>
<reference evidence="9" key="1">
    <citation type="submission" date="2018-06" db="EMBL/GenBank/DDBJ databases">
        <authorList>
            <person name="Zhirakovskaya E."/>
        </authorList>
    </citation>
    <scope>NUCLEOTIDE SEQUENCE</scope>
</reference>
<evidence type="ECO:0000256" key="3">
    <source>
        <dbReference type="ARBA" id="ARBA00022692"/>
    </source>
</evidence>
<protein>
    <submittedName>
        <fullName evidence="9">Succinate dehydrogenase cytochrome b-556 subunit</fullName>
    </submittedName>
</protein>
<evidence type="ECO:0000256" key="5">
    <source>
        <dbReference type="ARBA" id="ARBA00022989"/>
    </source>
</evidence>
<dbReference type="PROSITE" id="PS01000">
    <property type="entry name" value="SDH_CYT_1"/>
    <property type="match status" value="1"/>
</dbReference>
<feature type="transmembrane region" description="Helical" evidence="8">
    <location>
        <begin position="20"/>
        <end position="46"/>
    </location>
</feature>
<dbReference type="GO" id="GO:0006099">
    <property type="term" value="P:tricarboxylic acid cycle"/>
    <property type="evidence" value="ECO:0007669"/>
    <property type="project" value="InterPro"/>
</dbReference>
<evidence type="ECO:0000256" key="7">
    <source>
        <dbReference type="ARBA" id="ARBA00023136"/>
    </source>
</evidence>
<dbReference type="PANTHER" id="PTHR10978">
    <property type="entry name" value="SUCCINATE DEHYDROGENASE CYTOCHROME B560 SUBUNIT"/>
    <property type="match status" value="1"/>
</dbReference>
<dbReference type="PIRSF" id="PIRSF000178">
    <property type="entry name" value="SDH_cyt_b560"/>
    <property type="match status" value="1"/>
</dbReference>
<dbReference type="Gene3D" id="1.20.1300.10">
    <property type="entry name" value="Fumarate reductase/succinate dehydrogenase, transmembrane subunit"/>
    <property type="match status" value="1"/>
</dbReference>
<comment type="subcellular location">
    <subcellularLocation>
        <location evidence="1">Membrane</location>
        <topology evidence="1">Multi-pass membrane protein</topology>
    </subcellularLocation>
</comment>
<dbReference type="NCBIfam" id="TIGR02970">
    <property type="entry name" value="succ_dehyd_cytB"/>
    <property type="match status" value="1"/>
</dbReference>
<keyword evidence="5 8" id="KW-1133">Transmembrane helix</keyword>
<gene>
    <name evidence="9" type="ORF">MNBD_GAMMA19-957</name>
</gene>
<dbReference type="GO" id="GO:0009055">
    <property type="term" value="F:electron transfer activity"/>
    <property type="evidence" value="ECO:0007669"/>
    <property type="project" value="InterPro"/>
</dbReference>
<evidence type="ECO:0000256" key="2">
    <source>
        <dbReference type="ARBA" id="ARBA00022617"/>
    </source>
</evidence>
<dbReference type="PANTHER" id="PTHR10978:SF5">
    <property type="entry name" value="SUCCINATE DEHYDROGENASE CYTOCHROME B560 SUBUNIT, MITOCHONDRIAL"/>
    <property type="match status" value="1"/>
</dbReference>
<keyword evidence="7 8" id="KW-0472">Membrane</keyword>
<dbReference type="InterPro" id="IPR018495">
    <property type="entry name" value="Succ_DH_cyt_bsu_CS"/>
</dbReference>
<evidence type="ECO:0000256" key="6">
    <source>
        <dbReference type="ARBA" id="ARBA00023004"/>
    </source>
</evidence>
<dbReference type="InterPro" id="IPR014314">
    <property type="entry name" value="Succ_DH_cytb556"/>
</dbReference>
<dbReference type="AlphaFoldDB" id="A0A3B1AI09"/>
<sequence length="134" mass="14479">MSTTDSRPVFLNLLRIRQPVMAVVSIFHRISGVLMILALPGLVYLLNLSLSNQAGFSQVADLLTSPVLKLLAVLLGWALTHHILAGIRFMLLDFDLGIDRAVARKTAWLVHVSALLLTAVLAGLIFGVLPGMPS</sequence>
<dbReference type="GO" id="GO:0046872">
    <property type="term" value="F:metal ion binding"/>
    <property type="evidence" value="ECO:0007669"/>
    <property type="project" value="UniProtKB-KW"/>
</dbReference>
<evidence type="ECO:0000256" key="8">
    <source>
        <dbReference type="SAM" id="Phobius"/>
    </source>
</evidence>
<dbReference type="EMBL" id="UOFV01000391">
    <property type="protein sequence ID" value="VAX03362.1"/>
    <property type="molecule type" value="Genomic_DNA"/>
</dbReference>
<evidence type="ECO:0000256" key="1">
    <source>
        <dbReference type="ARBA" id="ARBA00004141"/>
    </source>
</evidence>
<organism evidence="9">
    <name type="scientific">hydrothermal vent metagenome</name>
    <dbReference type="NCBI Taxonomy" id="652676"/>
    <lineage>
        <taxon>unclassified sequences</taxon>
        <taxon>metagenomes</taxon>
        <taxon>ecological metagenomes</taxon>
    </lineage>
</organism>
<dbReference type="InterPro" id="IPR000701">
    <property type="entry name" value="SuccDH_FuR_B_TM-su"/>
</dbReference>
<accession>A0A3B1AI09</accession>
<dbReference type="CDD" id="cd03499">
    <property type="entry name" value="SQR_TypeC_SdhC"/>
    <property type="match status" value="1"/>
</dbReference>
<dbReference type="InterPro" id="IPR034804">
    <property type="entry name" value="SQR/QFR_C/D"/>
</dbReference>
<dbReference type="GO" id="GO:0005886">
    <property type="term" value="C:plasma membrane"/>
    <property type="evidence" value="ECO:0007669"/>
    <property type="project" value="TreeGrafter"/>
</dbReference>
<dbReference type="SUPFAM" id="SSF81343">
    <property type="entry name" value="Fumarate reductase respiratory complex transmembrane subunits"/>
    <property type="match status" value="1"/>
</dbReference>
<name>A0A3B1AI09_9ZZZZ</name>
<keyword evidence="6" id="KW-0408">Iron</keyword>
<proteinExistence type="predicted"/>
<evidence type="ECO:0000313" key="9">
    <source>
        <dbReference type="EMBL" id="VAX03362.1"/>
    </source>
</evidence>